<dbReference type="EMBL" id="MT141560">
    <property type="protein sequence ID" value="QJA66778.1"/>
    <property type="molecule type" value="Genomic_DNA"/>
</dbReference>
<dbReference type="InterPro" id="IPR008822">
    <property type="entry name" value="Endonuclease_RusA-like"/>
</dbReference>
<dbReference type="GO" id="GO:0000287">
    <property type="term" value="F:magnesium ion binding"/>
    <property type="evidence" value="ECO:0007669"/>
    <property type="project" value="InterPro"/>
</dbReference>
<reference evidence="1" key="1">
    <citation type="submission" date="2020-03" db="EMBL/GenBank/DDBJ databases">
        <title>The deep terrestrial virosphere.</title>
        <authorList>
            <person name="Holmfeldt K."/>
            <person name="Nilsson E."/>
            <person name="Simone D."/>
            <person name="Lopez-Fernandez M."/>
            <person name="Wu X."/>
            <person name="de Brujin I."/>
            <person name="Lundin D."/>
            <person name="Andersson A."/>
            <person name="Bertilsson S."/>
            <person name="Dopson M."/>
        </authorList>
    </citation>
    <scope>NUCLEOTIDE SEQUENCE</scope>
    <source>
        <strain evidence="1">MM415B00334</strain>
    </source>
</reference>
<evidence type="ECO:0000313" key="1">
    <source>
        <dbReference type="EMBL" id="QJA66778.1"/>
    </source>
</evidence>
<dbReference type="AlphaFoldDB" id="A0A6M3JBR1"/>
<sequence>MSATLQTLQVWAEREQALTFFVVGVPRPQKRARAGLGAGGHARVYNERPGPKASNSTNLLFGWKSRVTWATKLAIAAGWAPVPDGVPVEVSLDFYFLPKRGAMSLTQWDKVVKCSTDRGCNPQTFWRLHADTPDRDNLDKAVLDTITAIGAAGVWHDDRQAALGRVVKWWSNNYAGALIHLATGKSISEIERPNPESVPILDFDDGPGLARFR</sequence>
<protein>
    <submittedName>
        <fullName evidence="1">Putative endodeoxyribonuclease</fullName>
    </submittedName>
</protein>
<dbReference type="SUPFAM" id="SSF103084">
    <property type="entry name" value="Holliday junction resolvase RusA"/>
    <property type="match status" value="1"/>
</dbReference>
<organism evidence="1">
    <name type="scientific">viral metagenome</name>
    <dbReference type="NCBI Taxonomy" id="1070528"/>
    <lineage>
        <taxon>unclassified sequences</taxon>
        <taxon>metagenomes</taxon>
        <taxon>organismal metagenomes</taxon>
    </lineage>
</organism>
<gene>
    <name evidence="1" type="ORF">MM415B00334_0031</name>
</gene>
<dbReference type="Pfam" id="PF05866">
    <property type="entry name" value="RusA"/>
    <property type="match status" value="1"/>
</dbReference>
<name>A0A6M3JBR1_9ZZZZ</name>
<dbReference type="GO" id="GO:0006281">
    <property type="term" value="P:DNA repair"/>
    <property type="evidence" value="ECO:0007669"/>
    <property type="project" value="InterPro"/>
</dbReference>
<proteinExistence type="predicted"/>
<accession>A0A6M3JBR1</accession>
<dbReference type="GO" id="GO:0006310">
    <property type="term" value="P:DNA recombination"/>
    <property type="evidence" value="ECO:0007669"/>
    <property type="project" value="InterPro"/>
</dbReference>
<dbReference type="InterPro" id="IPR036614">
    <property type="entry name" value="RusA-like_sf"/>
</dbReference>
<dbReference type="Gene3D" id="3.30.1330.70">
    <property type="entry name" value="Holliday junction resolvase RusA"/>
    <property type="match status" value="1"/>
</dbReference>